<dbReference type="EMBL" id="JADFTS010000006">
    <property type="protein sequence ID" value="KAF9600586.1"/>
    <property type="molecule type" value="Genomic_DNA"/>
</dbReference>
<proteinExistence type="predicted"/>
<evidence type="ECO:0000313" key="2">
    <source>
        <dbReference type="Proteomes" id="UP000631114"/>
    </source>
</evidence>
<accession>A0A835HJ43</accession>
<dbReference type="AlphaFoldDB" id="A0A835HJ43"/>
<organism evidence="1 2">
    <name type="scientific">Coptis chinensis</name>
    <dbReference type="NCBI Taxonomy" id="261450"/>
    <lineage>
        <taxon>Eukaryota</taxon>
        <taxon>Viridiplantae</taxon>
        <taxon>Streptophyta</taxon>
        <taxon>Embryophyta</taxon>
        <taxon>Tracheophyta</taxon>
        <taxon>Spermatophyta</taxon>
        <taxon>Magnoliopsida</taxon>
        <taxon>Ranunculales</taxon>
        <taxon>Ranunculaceae</taxon>
        <taxon>Coptidoideae</taxon>
        <taxon>Coptis</taxon>
    </lineage>
</organism>
<comment type="caution">
    <text evidence="1">The sequence shown here is derived from an EMBL/GenBank/DDBJ whole genome shotgun (WGS) entry which is preliminary data.</text>
</comment>
<evidence type="ECO:0000313" key="1">
    <source>
        <dbReference type="EMBL" id="KAF9600586.1"/>
    </source>
</evidence>
<protein>
    <submittedName>
        <fullName evidence="1">Uncharacterized protein</fullName>
    </submittedName>
</protein>
<dbReference type="Proteomes" id="UP000631114">
    <property type="component" value="Unassembled WGS sequence"/>
</dbReference>
<keyword evidence="2" id="KW-1185">Reference proteome</keyword>
<sequence length="188" mass="19661">MKTDEIADKEVKENLYVSDTCPYYSYTSEATALVLPVVTLPKASNSVRNAFLSLVLCSFQLFLSTVPDIYYCVASLSDFDLNGLINVSGGGNGYGSGSFFNPLNSGFLALNGFGSGYDNMGGFEIGKAVWPLGEVSETAGAGNAISGGGGDGNTWQFGIGSDGGFGETECLTNWTELAMATASRKSVK</sequence>
<reference evidence="1 2" key="1">
    <citation type="submission" date="2020-10" db="EMBL/GenBank/DDBJ databases">
        <title>The Coptis chinensis genome and diversification of protoberbering-type alkaloids.</title>
        <authorList>
            <person name="Wang B."/>
            <person name="Shu S."/>
            <person name="Song C."/>
            <person name="Liu Y."/>
        </authorList>
    </citation>
    <scope>NUCLEOTIDE SEQUENCE [LARGE SCALE GENOMIC DNA]</scope>
    <source>
        <strain evidence="1">HL-2020</strain>
        <tissue evidence="1">Leaf</tissue>
    </source>
</reference>
<name>A0A835HJ43_9MAGN</name>
<gene>
    <name evidence="1" type="ORF">IFM89_010072</name>
</gene>